<dbReference type="EMBL" id="HBFQ01044710">
    <property type="protein sequence ID" value="CAD8857331.1"/>
    <property type="molecule type" value="Transcribed_RNA"/>
</dbReference>
<dbReference type="InterPro" id="IPR000595">
    <property type="entry name" value="cNMP-bd_dom"/>
</dbReference>
<evidence type="ECO:0000256" key="3">
    <source>
        <dbReference type="ARBA" id="ARBA00022692"/>
    </source>
</evidence>
<organism evidence="10">
    <name type="scientific">Noctiluca scintillans</name>
    <name type="common">Sea sparkle</name>
    <name type="synonym">Red tide dinoflagellate</name>
    <dbReference type="NCBI Taxonomy" id="2966"/>
    <lineage>
        <taxon>Eukaryota</taxon>
        <taxon>Sar</taxon>
        <taxon>Alveolata</taxon>
        <taxon>Dinophyceae</taxon>
        <taxon>Noctilucales</taxon>
        <taxon>Noctilucaceae</taxon>
        <taxon>Noctiluca</taxon>
    </lineage>
</organism>
<evidence type="ECO:0000256" key="1">
    <source>
        <dbReference type="ARBA" id="ARBA00004141"/>
    </source>
</evidence>
<evidence type="ECO:0000256" key="6">
    <source>
        <dbReference type="ARBA" id="ARBA00023136"/>
    </source>
</evidence>
<gene>
    <name evidence="10" type="ORF">NSCI0253_LOCUS31683</name>
</gene>
<dbReference type="GO" id="GO:0042391">
    <property type="term" value="P:regulation of membrane potential"/>
    <property type="evidence" value="ECO:0007669"/>
    <property type="project" value="TreeGrafter"/>
</dbReference>
<feature type="region of interest" description="Disordered" evidence="7">
    <location>
        <begin position="1"/>
        <end position="29"/>
    </location>
</feature>
<dbReference type="PANTHER" id="PTHR10217">
    <property type="entry name" value="VOLTAGE AND LIGAND GATED POTASSIUM CHANNEL"/>
    <property type="match status" value="1"/>
</dbReference>
<feature type="domain" description="Cyclic nucleotide-binding" evidence="9">
    <location>
        <begin position="446"/>
        <end position="552"/>
    </location>
</feature>
<feature type="transmembrane region" description="Helical" evidence="8">
    <location>
        <begin position="112"/>
        <end position="134"/>
    </location>
</feature>
<dbReference type="AlphaFoldDB" id="A0A7S1ALZ1"/>
<evidence type="ECO:0000256" key="4">
    <source>
        <dbReference type="ARBA" id="ARBA00022989"/>
    </source>
</evidence>
<dbReference type="PROSITE" id="PS50042">
    <property type="entry name" value="CNMP_BINDING_3"/>
    <property type="match status" value="1"/>
</dbReference>
<dbReference type="SUPFAM" id="SSF51206">
    <property type="entry name" value="cAMP-binding domain-like"/>
    <property type="match status" value="1"/>
</dbReference>
<comment type="subcellular location">
    <subcellularLocation>
        <location evidence="1">Membrane</location>
        <topology evidence="1">Multi-pass membrane protein</topology>
    </subcellularLocation>
</comment>
<dbReference type="SUPFAM" id="SSF81324">
    <property type="entry name" value="Voltage-gated potassium channels"/>
    <property type="match status" value="1"/>
</dbReference>
<feature type="transmembrane region" description="Helical" evidence="8">
    <location>
        <begin position="140"/>
        <end position="164"/>
    </location>
</feature>
<feature type="compositionally biased region" description="Basic and acidic residues" evidence="7">
    <location>
        <begin position="1"/>
        <end position="12"/>
    </location>
</feature>
<dbReference type="InterPro" id="IPR018490">
    <property type="entry name" value="cNMP-bd_dom_sf"/>
</dbReference>
<reference evidence="10" key="1">
    <citation type="submission" date="2021-01" db="EMBL/GenBank/DDBJ databases">
        <authorList>
            <person name="Corre E."/>
            <person name="Pelletier E."/>
            <person name="Niang G."/>
            <person name="Scheremetjew M."/>
            <person name="Finn R."/>
            <person name="Kale V."/>
            <person name="Holt S."/>
            <person name="Cochrane G."/>
            <person name="Meng A."/>
            <person name="Brown T."/>
            <person name="Cohen L."/>
        </authorList>
    </citation>
    <scope>NUCLEOTIDE SEQUENCE</scope>
</reference>
<feature type="compositionally biased region" description="Acidic residues" evidence="7">
    <location>
        <begin position="788"/>
        <end position="799"/>
    </location>
</feature>
<keyword evidence="3 8" id="KW-0812">Transmembrane</keyword>
<keyword evidence="4 8" id="KW-1133">Transmembrane helix</keyword>
<dbReference type="Pfam" id="PF00520">
    <property type="entry name" value="Ion_trans"/>
    <property type="match status" value="1"/>
</dbReference>
<evidence type="ECO:0000259" key="9">
    <source>
        <dbReference type="PROSITE" id="PS50042"/>
    </source>
</evidence>
<sequence length="883" mass="98127">MDSHASRSDGERSPFTARTSGSPRPDRVSGEATVVALTLPVSWPRVILMRAELTRTETLGMLENINSGMNLINLNNMDHTPSAPRGLKAFTAGPTVKARPHLINPDSLSRNVFDFCALFFVIVEITVLPVSMAWDLTYDNLGVSAVFIATFWTTDLVLGFFTAFDVDGERERSLRRIAKHRLKTWFVPDVILVLTDWVAAGLVLADHNVHLIDILRLLRGIRIVRLGRAIRIFWKLEGFMNHVFSDGIMAILKIVSVLLTFMWLNHFICCLWFWIGSSGPSDTGGRWLDMTPAGSEDGTSYFDKGLIYQYIISFHWALGQVTLVGVEGIDATNTGERFYSITLLVLGLLFSSTLISGISAALIDFSMRTSENRNKMRLLRLYLHQNSLDSSLAIKVTTQAEKRLKATNVLRDSDVPALALLSTQLRTELRYSLMSPHTNTHPLFQLWADLSIQTARMIATEAASFVFHEQLDDVFTAGTGGDMAYHVVSGRMRYMQYPESAPVENVLRKDLADKAWVSEASLWAKWIHVGTLEAQTRCQLVAIHALDVVRVVRAHHLITDITYSYALHFHRSIVTAVEPNWPSDLEVPFTDFGEIVVSMEPEMQVTIGLNSLQRGSLPAAQKMMLGKEVETGQAIILRNAQGELERTVSLVAIRVARPDGCILIQLGKTDELFDRVESGCIFPGSKQMPGECPVDAAHRVLASKVAVPNVQLTGAEREVVSKPSAKYAIMTKYFKTIFIGEFDGVMDVVNPCSGDSDISVDLDTGSARAARKAIVIHDSETLSQRDVDVDDNPSSDEDPVLQHHTSCRIRSRLQSGLPPLPSGYNLPVNDLLGTVDAQRTVTLFAWLPEEDYNIMKDQEEHLLKSWIEDLPGGIITKLLQSVA</sequence>
<feature type="transmembrane region" description="Helical" evidence="8">
    <location>
        <begin position="338"/>
        <end position="363"/>
    </location>
</feature>
<feature type="region of interest" description="Disordered" evidence="7">
    <location>
        <begin position="784"/>
        <end position="803"/>
    </location>
</feature>
<evidence type="ECO:0000256" key="7">
    <source>
        <dbReference type="SAM" id="MobiDB-lite"/>
    </source>
</evidence>
<dbReference type="InterPro" id="IPR005821">
    <property type="entry name" value="Ion_trans_dom"/>
</dbReference>
<evidence type="ECO:0000256" key="8">
    <source>
        <dbReference type="SAM" id="Phobius"/>
    </source>
</evidence>
<keyword evidence="2" id="KW-0813">Transport</keyword>
<feature type="transmembrane region" description="Helical" evidence="8">
    <location>
        <begin position="307"/>
        <end position="326"/>
    </location>
</feature>
<dbReference type="Gene3D" id="1.10.287.70">
    <property type="match status" value="1"/>
</dbReference>
<evidence type="ECO:0000313" key="10">
    <source>
        <dbReference type="EMBL" id="CAD8857331.1"/>
    </source>
</evidence>
<feature type="transmembrane region" description="Helical" evidence="8">
    <location>
        <begin position="254"/>
        <end position="275"/>
    </location>
</feature>
<dbReference type="InterPro" id="IPR050818">
    <property type="entry name" value="KCNH_animal-type"/>
</dbReference>
<accession>A0A7S1ALZ1</accession>
<evidence type="ECO:0000256" key="5">
    <source>
        <dbReference type="ARBA" id="ARBA00023065"/>
    </source>
</evidence>
<protein>
    <recommendedName>
        <fullName evidence="9">Cyclic nucleotide-binding domain-containing protein</fullName>
    </recommendedName>
</protein>
<keyword evidence="5" id="KW-0406">Ion transport</keyword>
<name>A0A7S1ALZ1_NOCSC</name>
<keyword evidence="6 8" id="KW-0472">Membrane</keyword>
<evidence type="ECO:0000256" key="2">
    <source>
        <dbReference type="ARBA" id="ARBA00022448"/>
    </source>
</evidence>
<dbReference type="GO" id="GO:0005249">
    <property type="term" value="F:voltage-gated potassium channel activity"/>
    <property type="evidence" value="ECO:0007669"/>
    <property type="project" value="TreeGrafter"/>
</dbReference>
<dbReference type="GO" id="GO:0005886">
    <property type="term" value="C:plasma membrane"/>
    <property type="evidence" value="ECO:0007669"/>
    <property type="project" value="TreeGrafter"/>
</dbReference>
<proteinExistence type="predicted"/>
<dbReference type="PANTHER" id="PTHR10217:SF435">
    <property type="entry name" value="POTASSIUM VOLTAGE-GATED CHANNEL PROTEIN EAG"/>
    <property type="match status" value="1"/>
</dbReference>